<dbReference type="EMBL" id="JTKH01000003">
    <property type="protein sequence ID" value="KII81916.1"/>
    <property type="molecule type" value="Genomic_DNA"/>
</dbReference>
<dbReference type="GO" id="GO:0006935">
    <property type="term" value="P:chemotaxis"/>
    <property type="evidence" value="ECO:0007669"/>
    <property type="project" value="UniProtKB-ARBA"/>
</dbReference>
<comment type="caution">
    <text evidence="6">The sequence shown here is derived from an EMBL/GenBank/DDBJ whole genome shotgun (WGS) entry which is preliminary data.</text>
</comment>
<keyword evidence="4" id="KW-0472">Membrane</keyword>
<protein>
    <submittedName>
        <fullName evidence="6">Chemotaxis protein</fullName>
    </submittedName>
</protein>
<dbReference type="OrthoDB" id="9765653at2"/>
<evidence type="ECO:0000256" key="2">
    <source>
        <dbReference type="ARBA" id="ARBA00023224"/>
    </source>
</evidence>
<evidence type="ECO:0000259" key="5">
    <source>
        <dbReference type="PROSITE" id="PS50111"/>
    </source>
</evidence>
<keyword evidence="4" id="KW-0812">Transmembrane</keyword>
<keyword evidence="2 3" id="KW-0807">Transducer</keyword>
<dbReference type="SUPFAM" id="SSF58104">
    <property type="entry name" value="Methyl-accepting chemotaxis protein (MCP) signaling domain"/>
    <property type="match status" value="1"/>
</dbReference>
<dbReference type="PANTHER" id="PTHR32089:SF33">
    <property type="entry name" value="TOXIN COREGULATED PILUS BIOSYNTHESIS PROTEIN I"/>
    <property type="match status" value="1"/>
</dbReference>
<dbReference type="PROSITE" id="PS50111">
    <property type="entry name" value="CHEMOTAXIS_TRANSDUC_2"/>
    <property type="match status" value="1"/>
</dbReference>
<feature type="domain" description="Methyl-accepting transducer" evidence="5">
    <location>
        <begin position="67"/>
        <end position="303"/>
    </location>
</feature>
<organism evidence="6 7">
    <name type="scientific">Vibrio renipiscarius</name>
    <dbReference type="NCBI Taxonomy" id="1461322"/>
    <lineage>
        <taxon>Bacteria</taxon>
        <taxon>Pseudomonadati</taxon>
        <taxon>Pseudomonadota</taxon>
        <taxon>Gammaproteobacteria</taxon>
        <taxon>Vibrionales</taxon>
        <taxon>Vibrionaceae</taxon>
        <taxon>Vibrio</taxon>
    </lineage>
</organism>
<dbReference type="Gene3D" id="1.10.287.950">
    <property type="entry name" value="Methyl-accepting chemotaxis protein"/>
    <property type="match status" value="1"/>
</dbReference>
<name>A0A0C2NQX0_9VIBR</name>
<dbReference type="SMART" id="SM00283">
    <property type="entry name" value="MA"/>
    <property type="match status" value="1"/>
</dbReference>
<reference evidence="6 7" key="1">
    <citation type="submission" date="2014-11" db="EMBL/GenBank/DDBJ databases">
        <title>Draft Genome Sequence of Vibrio piscirenalis strains CECT 8603T and CECT 8604, two marine Gammaproteobacterium isolated from cultured gilthead sea bream (Sparus aurata).</title>
        <authorList>
            <person name="Arahal D.R."/>
            <person name="Rodrigo-Torres L."/>
            <person name="Lucena T."/>
            <person name="Pujalte M.J."/>
        </authorList>
    </citation>
    <scope>NUCLEOTIDE SEQUENCE [LARGE SCALE GENOMIC DNA]</scope>
    <source>
        <strain evidence="6 7">DCR 1-4-2</strain>
    </source>
</reference>
<dbReference type="STRING" id="1461322.OJ16_01620"/>
<evidence type="ECO:0000256" key="3">
    <source>
        <dbReference type="PROSITE-ProRule" id="PRU00284"/>
    </source>
</evidence>
<dbReference type="InterPro" id="IPR004089">
    <property type="entry name" value="MCPsignal_dom"/>
</dbReference>
<dbReference type="PANTHER" id="PTHR32089">
    <property type="entry name" value="METHYL-ACCEPTING CHEMOTAXIS PROTEIN MCPB"/>
    <property type="match status" value="1"/>
</dbReference>
<proteinExistence type="predicted"/>
<dbReference type="RefSeq" id="WP_040986709.1">
    <property type="nucleotide sequence ID" value="NZ_JTKH01000003.1"/>
</dbReference>
<dbReference type="GO" id="GO:0016020">
    <property type="term" value="C:membrane"/>
    <property type="evidence" value="ECO:0007669"/>
    <property type="project" value="UniProtKB-SubCell"/>
</dbReference>
<accession>A0A0C2NQX0</accession>
<evidence type="ECO:0000256" key="1">
    <source>
        <dbReference type="ARBA" id="ARBA00004370"/>
    </source>
</evidence>
<gene>
    <name evidence="6" type="ORF">OJ16_01620</name>
</gene>
<dbReference type="GO" id="GO:0007165">
    <property type="term" value="P:signal transduction"/>
    <property type="evidence" value="ECO:0007669"/>
    <property type="project" value="UniProtKB-KW"/>
</dbReference>
<evidence type="ECO:0000256" key="4">
    <source>
        <dbReference type="SAM" id="Phobius"/>
    </source>
</evidence>
<dbReference type="AlphaFoldDB" id="A0A0C2NQX0"/>
<evidence type="ECO:0000313" key="6">
    <source>
        <dbReference type="EMBL" id="KII81916.1"/>
    </source>
</evidence>
<accession>A0A0C2JCM3</accession>
<comment type="subcellular location">
    <subcellularLocation>
        <location evidence="1">Membrane</location>
    </subcellularLocation>
</comment>
<keyword evidence="7" id="KW-1185">Reference proteome</keyword>
<sequence length="341" mass="37494">MNLKVLMVLTLLVVGIVSSTHYAVSTFDVDVIQNLALLLSLGIGILFSLLVKSQLKLKETNVDIANFLNDLHASYQSSYDSLNQNVKETEECFLNLELISASTVELSATSESVTNEATMANNATEMVLQHLHNGRRLMEYDNQIAMQVFKSIEDSAEIFSKLFECSTNINLVVDTINQVSSQTALLALNASIEAARAGEHGKGFSVVASEVRKLSMQTQNSTLVIKDAVEKLNAFSTKAQDHINQNQSVIKKSFLLSKQLSEAFKSINASTNTLASINTIVQETSNSQTVVASDLSSKIEEVYSQLEKSVNNAKMVQEKHAYINASIINMKQFSQQRAQDV</sequence>
<evidence type="ECO:0000313" key="7">
    <source>
        <dbReference type="Proteomes" id="UP000031672"/>
    </source>
</evidence>
<dbReference type="Pfam" id="PF00015">
    <property type="entry name" value="MCPsignal"/>
    <property type="match status" value="1"/>
</dbReference>
<dbReference type="Proteomes" id="UP000031672">
    <property type="component" value="Unassembled WGS sequence"/>
</dbReference>
<keyword evidence="4" id="KW-1133">Transmembrane helix</keyword>
<feature type="transmembrane region" description="Helical" evidence="4">
    <location>
        <begin position="33"/>
        <end position="51"/>
    </location>
</feature>